<dbReference type="EMBL" id="FNFO01000001">
    <property type="protein sequence ID" value="SDJ90767.1"/>
    <property type="molecule type" value="Genomic_DNA"/>
</dbReference>
<name>A0A1G8XK54_9BACT</name>
<proteinExistence type="predicted"/>
<organism evidence="2 3">
    <name type="scientific">Catalinimonas alkaloidigena</name>
    <dbReference type="NCBI Taxonomy" id="1075417"/>
    <lineage>
        <taxon>Bacteria</taxon>
        <taxon>Pseudomonadati</taxon>
        <taxon>Bacteroidota</taxon>
        <taxon>Cytophagia</taxon>
        <taxon>Cytophagales</taxon>
        <taxon>Catalimonadaceae</taxon>
        <taxon>Catalinimonas</taxon>
    </lineage>
</organism>
<protein>
    <submittedName>
        <fullName evidence="2">Uncharacterized protein</fullName>
    </submittedName>
</protein>
<gene>
    <name evidence="2" type="ORF">SAMN05421823_101389</name>
</gene>
<accession>A0A1G8XK54</accession>
<dbReference type="STRING" id="1075417.SAMN05421823_101389"/>
<keyword evidence="3" id="KW-1185">Reference proteome</keyword>
<evidence type="ECO:0000256" key="1">
    <source>
        <dbReference type="SAM" id="Phobius"/>
    </source>
</evidence>
<sequence length="407" mass="46932">MSESYKDSLPQKRTLQRRQTTITLLIGLIVNIMKKILYILAFLALYACTSGKASYRHGNYDQAVFQATDRLKSSPNHKKSRETLRKAYPAAVRYHLTQIDNAHASGNRFQNGVALENYQALNQLAEAIRLSPGALAVIPQPNDYHREVNDYRNRAAAERYAAGEAAMKLGHRQGYIEAYDHFQMAQSYAPGYKDVTRKIDEARYLATVKVLVEQVPVPSVNYQLSIEFFQDQVDQFLMNYRENEFVQFVSPREQIKEGPDQIIQIRIDDFMVGQTNNFSDSKEFTRDSVVVGQVKLDNGEDADVYGTVKANFIEYRQEIKSNGLVTMRILDGRTRQVLVHEKYPGEFVWVSQWANYKGDERALSKDQLKLTRLRPQTPPPPQQMFIEFCKPIYGQLQSRVRNYYARL</sequence>
<evidence type="ECO:0000313" key="2">
    <source>
        <dbReference type="EMBL" id="SDJ90767.1"/>
    </source>
</evidence>
<evidence type="ECO:0000313" key="3">
    <source>
        <dbReference type="Proteomes" id="UP000198510"/>
    </source>
</evidence>
<keyword evidence="1" id="KW-1133">Transmembrane helix</keyword>
<dbReference type="AlphaFoldDB" id="A0A1G8XK54"/>
<reference evidence="2 3" key="1">
    <citation type="submission" date="2016-10" db="EMBL/GenBank/DDBJ databases">
        <authorList>
            <person name="de Groot N.N."/>
        </authorList>
    </citation>
    <scope>NUCLEOTIDE SEQUENCE [LARGE SCALE GENOMIC DNA]</scope>
    <source>
        <strain evidence="2 3">DSM 25186</strain>
    </source>
</reference>
<feature type="transmembrane region" description="Helical" evidence="1">
    <location>
        <begin position="21"/>
        <end position="47"/>
    </location>
</feature>
<keyword evidence="1" id="KW-0472">Membrane</keyword>
<keyword evidence="1" id="KW-0812">Transmembrane</keyword>
<dbReference type="Proteomes" id="UP000198510">
    <property type="component" value="Unassembled WGS sequence"/>
</dbReference>